<evidence type="ECO:0000313" key="2">
    <source>
        <dbReference type="Proteomes" id="UP000663419"/>
    </source>
</evidence>
<sequence length="91" mass="10810">MYQKISDRLEITYRRVQYTCENEIATSRKHTGHSSQLSEEHMDEIIEFISASRINCQMLYKKLIIVLHLEINEKCLGRALKRRGYSHRIAL</sequence>
<reference evidence="1" key="1">
    <citation type="submission" date="2021-01" db="EMBL/GenBank/DDBJ databases">
        <title>Chromosome-level genome assembly of a human fungal pathogen reveals clustering of transcriptionally co-regulated genes.</title>
        <authorList>
            <person name="Voorhies M."/>
            <person name="Cohen S."/>
            <person name="Shea T.P."/>
            <person name="Petrus S."/>
            <person name="Munoz J.F."/>
            <person name="Poplawski S."/>
            <person name="Goldman W.E."/>
            <person name="Michael T."/>
            <person name="Cuomo C.A."/>
            <person name="Sil A."/>
            <person name="Beyhan S."/>
        </authorList>
    </citation>
    <scope>NUCLEOTIDE SEQUENCE</scope>
    <source>
        <strain evidence="1">H88</strain>
    </source>
</reference>
<accession>A0A8A1LCE5</accession>
<organism evidence="1 2">
    <name type="scientific">Ajellomyces capsulatus (strain H88)</name>
    <name type="common">Darling's disease fungus</name>
    <name type="synonym">Histoplasma capsulatum</name>
    <dbReference type="NCBI Taxonomy" id="544711"/>
    <lineage>
        <taxon>Eukaryota</taxon>
        <taxon>Fungi</taxon>
        <taxon>Dikarya</taxon>
        <taxon>Ascomycota</taxon>
        <taxon>Pezizomycotina</taxon>
        <taxon>Eurotiomycetes</taxon>
        <taxon>Eurotiomycetidae</taxon>
        <taxon>Onygenales</taxon>
        <taxon>Ajellomycetaceae</taxon>
        <taxon>Histoplasma</taxon>
    </lineage>
</organism>
<gene>
    <name evidence="1" type="ORF">I7I53_07583</name>
</gene>
<dbReference type="Proteomes" id="UP000663419">
    <property type="component" value="Chromosome 2"/>
</dbReference>
<dbReference type="AlphaFoldDB" id="A0A8A1LCE5"/>
<dbReference type="EMBL" id="CP069103">
    <property type="protein sequence ID" value="QSS52078.1"/>
    <property type="molecule type" value="Genomic_DNA"/>
</dbReference>
<dbReference type="VEuPathDB" id="FungiDB:I7I53_07583"/>
<protein>
    <submittedName>
        <fullName evidence="1">Uncharacterized protein</fullName>
    </submittedName>
</protein>
<proteinExistence type="predicted"/>
<name>A0A8A1LCE5_AJEC8</name>
<evidence type="ECO:0000313" key="1">
    <source>
        <dbReference type="EMBL" id="QSS52078.1"/>
    </source>
</evidence>